<feature type="compositionally biased region" description="Basic and acidic residues" evidence="2">
    <location>
        <begin position="347"/>
        <end position="365"/>
    </location>
</feature>
<comment type="subcellular location">
    <subcellularLocation>
        <location evidence="1">Mitochondrion</location>
    </subcellularLocation>
</comment>
<sequence length="656" mass="75862">MPAFRLILSPFPSVFARLSHSHVPLFRQCSAAASSNSPSANFLSSNFALPAEWDGRLGHLSVEQLGGDNFEWIVAVQKKFTGVGKASAIDLDLACSVPVGSEHLADLVDLCYKFRHTDSAGDLLPSTEYTLCRLLLEFGEFGVFMNLLNDPINYGIFPNEHICCMFLDHFLSSVQLQYAAKIAIYVMLQEMFDFPLLTFLATRALLEWTQGERKLDEQIHPKMAPSLEDETNFNEENVRLFRYPFLKNPFWDGHFDENDSDRMAGKALEWLSYHLKLAKNDETNFDETLIRVIRLLGLIIQRKWTEAKSLAEEMFITVVPSDNARQMIYSSMGQMQQFLNCDEQTEAAEKQTEREKDDQNSEESEKMALKKLFEQKSAEFGTDKAKATEKLSETLAVRFEPILREEEERMMEVQRKHFWEWAERRKRLIHSQAQRAEHLARLNEIQKRRAELREQREMLFFFENRTKIEDEARDRTELIGELGLMKKKGELTEEEYAQGIFHLARQLKEGKTAKQALEEISGSDLFSRLQKSANSMEPPNSPISRDLQFRSKQLAERLSECAHILDHDPSMALYRLQEHANKMVPRMVTRRCQMGQQNANIQGACFDLDNAIQTIGQMKLAQPTFERIQNALRNSVYFKQQIEHEMARKRSVNGKE</sequence>
<dbReference type="GO" id="GO:0005739">
    <property type="term" value="C:mitochondrion"/>
    <property type="evidence" value="ECO:0007669"/>
    <property type="project" value="UniProtKB-SubCell"/>
</dbReference>
<evidence type="ECO:0000313" key="3">
    <source>
        <dbReference type="EMBL" id="KAL3091586.1"/>
    </source>
</evidence>
<reference evidence="3 4" key="1">
    <citation type="submission" date="2024-10" db="EMBL/GenBank/DDBJ databases">
        <authorList>
            <person name="Kim D."/>
        </authorList>
    </citation>
    <scope>NUCLEOTIDE SEQUENCE [LARGE SCALE GENOMIC DNA]</scope>
    <source>
        <strain evidence="3">BH-2024</strain>
    </source>
</reference>
<dbReference type="Pfam" id="PF10037">
    <property type="entry name" value="MRP-S27"/>
    <property type="match status" value="1"/>
</dbReference>
<dbReference type="AlphaFoldDB" id="A0ABD2JLU0"/>
<dbReference type="PANTHER" id="PTHR21393:SF0">
    <property type="entry name" value="SMALL RIBOSOMAL SUBUNIT PROTEIN MS27"/>
    <property type="match status" value="1"/>
</dbReference>
<dbReference type="EMBL" id="JBICBT010000941">
    <property type="protein sequence ID" value="KAL3091586.1"/>
    <property type="molecule type" value="Genomic_DNA"/>
</dbReference>
<feature type="region of interest" description="Disordered" evidence="2">
    <location>
        <begin position="343"/>
        <end position="365"/>
    </location>
</feature>
<organism evidence="3 4">
    <name type="scientific">Heterodera trifolii</name>
    <dbReference type="NCBI Taxonomy" id="157864"/>
    <lineage>
        <taxon>Eukaryota</taxon>
        <taxon>Metazoa</taxon>
        <taxon>Ecdysozoa</taxon>
        <taxon>Nematoda</taxon>
        <taxon>Chromadorea</taxon>
        <taxon>Rhabditida</taxon>
        <taxon>Tylenchina</taxon>
        <taxon>Tylenchomorpha</taxon>
        <taxon>Tylenchoidea</taxon>
        <taxon>Heteroderidae</taxon>
        <taxon>Heteroderinae</taxon>
        <taxon>Heterodera</taxon>
    </lineage>
</organism>
<dbReference type="Proteomes" id="UP001620626">
    <property type="component" value="Unassembled WGS sequence"/>
</dbReference>
<evidence type="ECO:0000256" key="2">
    <source>
        <dbReference type="SAM" id="MobiDB-lite"/>
    </source>
</evidence>
<proteinExistence type="predicted"/>
<gene>
    <name evidence="3" type="ORF">niasHT_024168</name>
</gene>
<dbReference type="PANTHER" id="PTHR21393">
    <property type="entry name" value="MITOCHONDRIAL 28S RIBOSOMAL PROTEIN S27"/>
    <property type="match status" value="1"/>
</dbReference>
<comment type="caution">
    <text evidence="3">The sequence shown here is derived from an EMBL/GenBank/DDBJ whole genome shotgun (WGS) entry which is preliminary data.</text>
</comment>
<protein>
    <submittedName>
        <fullName evidence="3">Uncharacterized protein</fullName>
    </submittedName>
</protein>
<dbReference type="Pfam" id="PF10167">
    <property type="entry name" value="BORCS8"/>
    <property type="match status" value="1"/>
</dbReference>
<accession>A0ABD2JLU0</accession>
<dbReference type="InterPro" id="IPR019266">
    <property type="entry name" value="Ribosomal_mS27"/>
</dbReference>
<keyword evidence="4" id="KW-1185">Reference proteome</keyword>
<dbReference type="InterPro" id="IPR034913">
    <property type="entry name" value="mS27/PTCD2"/>
</dbReference>
<evidence type="ECO:0000256" key="1">
    <source>
        <dbReference type="ARBA" id="ARBA00004173"/>
    </source>
</evidence>
<name>A0ABD2JLU0_9BILA</name>
<dbReference type="InterPro" id="IPR019320">
    <property type="entry name" value="BORCS8"/>
</dbReference>
<evidence type="ECO:0000313" key="4">
    <source>
        <dbReference type="Proteomes" id="UP001620626"/>
    </source>
</evidence>